<gene>
    <name evidence="1" type="ORF">EZJ44_01860</name>
</gene>
<dbReference type="InterPro" id="IPR027417">
    <property type="entry name" value="P-loop_NTPase"/>
</dbReference>
<evidence type="ECO:0000313" key="2">
    <source>
        <dbReference type="Proteomes" id="UP000293036"/>
    </source>
</evidence>
<organism evidence="1 2">
    <name type="scientific">Arcanobacterium bovis</name>
    <dbReference type="NCBI Taxonomy" id="2529275"/>
    <lineage>
        <taxon>Bacteria</taxon>
        <taxon>Bacillati</taxon>
        <taxon>Actinomycetota</taxon>
        <taxon>Actinomycetes</taxon>
        <taxon>Actinomycetales</taxon>
        <taxon>Actinomycetaceae</taxon>
        <taxon>Arcanobacterium</taxon>
    </lineage>
</organism>
<dbReference type="AlphaFoldDB" id="A0A4V2KRH6"/>
<comment type="caution">
    <text evidence="1">The sequence shown here is derived from an EMBL/GenBank/DDBJ whole genome shotgun (WGS) entry which is preliminary data.</text>
</comment>
<dbReference type="Proteomes" id="UP000293036">
    <property type="component" value="Unassembled WGS sequence"/>
</dbReference>
<dbReference type="InterPro" id="IPR017746">
    <property type="entry name" value="Cellulose_synthase_operon_BcsQ"/>
</dbReference>
<reference evidence="1 2" key="1">
    <citation type="submission" date="2019-02" db="EMBL/GenBank/DDBJ databases">
        <title>Arcanobacterium bovis sp. nov., isolated from the milk of a cow with mastitis.</title>
        <authorList>
            <person name="Sammra O."/>
            <person name="Foster G."/>
            <person name="Hassan A."/>
            <person name="Alssahen M."/>
            <person name="Laemmler C."/>
            <person name="Borowiak M."/>
            <person name="Malorny B."/>
            <person name="Abdulmawjood A."/>
        </authorList>
    </citation>
    <scope>NUCLEOTIDE SEQUENCE [LARGE SCALE GENOMIC DNA]</scope>
    <source>
        <strain evidence="1 2">C605018/01/1</strain>
    </source>
</reference>
<dbReference type="SUPFAM" id="SSF52540">
    <property type="entry name" value="P-loop containing nucleoside triphosphate hydrolases"/>
    <property type="match status" value="1"/>
</dbReference>
<sequence length="345" mass="37206">MNTNMTTNSTQTNIDLHSVVYIGNDTQTFEELRKLADLVGVSVAHVSRSDFGTGVLRFSSIGCEDGFVEASFHELFAPYFAKGTVRLNCRDDAADVLELMVAVGSTVRGRVVGVIGMQGGSGASTLSALIARTLARRENDVSLVDMDSSSVGIDMILSQVDSTGKRWADIRGRGAVLAGRLRDCLIPWHGVSVLSADHRGGVPLDNDQGIKVIAALAQVHAWTVLDLPRSVIAPTSPEATWLEWCDYIVLVTKSSDLAVEQTRIKLQHVGHGCPVAVVVSEARSRNHLAHIAQTIGSARVYNLRQQRNYAGDLEHGLAPGDRSRSGTVNDVKTLCDRFLSEADES</sequence>
<name>A0A4V2KRH6_9ACTO</name>
<protein>
    <recommendedName>
        <fullName evidence="3">CobQ/CobB/MinD/ParA nucleotide binding domain-containing protein</fullName>
    </recommendedName>
</protein>
<dbReference type="OrthoDB" id="3252838at2"/>
<dbReference type="Gene3D" id="3.40.50.300">
    <property type="entry name" value="P-loop containing nucleotide triphosphate hydrolases"/>
    <property type="match status" value="1"/>
</dbReference>
<accession>A0A4V2KRH6</accession>
<dbReference type="Pfam" id="PF06564">
    <property type="entry name" value="CBP_BcsQ"/>
    <property type="match status" value="1"/>
</dbReference>
<evidence type="ECO:0000313" key="1">
    <source>
        <dbReference type="EMBL" id="TBW23894.1"/>
    </source>
</evidence>
<dbReference type="RefSeq" id="WP_131279529.1">
    <property type="nucleotide sequence ID" value="NZ_JBHSLR010000009.1"/>
</dbReference>
<dbReference type="EMBL" id="SJDT01000001">
    <property type="protein sequence ID" value="TBW23894.1"/>
    <property type="molecule type" value="Genomic_DNA"/>
</dbReference>
<keyword evidence="2" id="KW-1185">Reference proteome</keyword>
<evidence type="ECO:0008006" key="3">
    <source>
        <dbReference type="Google" id="ProtNLM"/>
    </source>
</evidence>
<proteinExistence type="predicted"/>